<feature type="transmembrane region" description="Helical" evidence="2">
    <location>
        <begin position="198"/>
        <end position="218"/>
    </location>
</feature>
<evidence type="ECO:0000256" key="1">
    <source>
        <dbReference type="SAM" id="MobiDB-lite"/>
    </source>
</evidence>
<feature type="transmembrane region" description="Helical" evidence="2">
    <location>
        <begin position="145"/>
        <end position="167"/>
    </location>
</feature>
<organism evidence="3 4">
    <name type="scientific">Arthrobacter stackebrandtii</name>
    <dbReference type="NCBI Taxonomy" id="272161"/>
    <lineage>
        <taxon>Bacteria</taxon>
        <taxon>Bacillati</taxon>
        <taxon>Actinomycetota</taxon>
        <taxon>Actinomycetes</taxon>
        <taxon>Micrococcales</taxon>
        <taxon>Micrococcaceae</taxon>
        <taxon>Arthrobacter</taxon>
    </lineage>
</organism>
<evidence type="ECO:0008006" key="5">
    <source>
        <dbReference type="Google" id="ProtNLM"/>
    </source>
</evidence>
<sequence length="235" mass="24355">MSGRLMGPGTPFPGDTPAPAPAPWEAPGPADASAPGFGRAPVPASGPMPDAGHPALGALASRRSRRNKAKEPWGAWALFFAATGIVAGITWWLAAPGGAFYGSGTDYQTWLPRDLTLGLLLLAAGVATGVLALRGWKMPRGGAGLSLPMYLCMVLGCLAASVLAWRIGVFAGDLFQTPPDNMANPSIVFSLRSPTVLLLWPLASSLLVVWAQLISIYMGDKPASETREGAEPLPG</sequence>
<feature type="region of interest" description="Disordered" evidence="1">
    <location>
        <begin position="1"/>
        <end position="56"/>
    </location>
</feature>
<feature type="transmembrane region" description="Helical" evidence="2">
    <location>
        <begin position="115"/>
        <end position="133"/>
    </location>
</feature>
<evidence type="ECO:0000313" key="4">
    <source>
        <dbReference type="Proteomes" id="UP000711614"/>
    </source>
</evidence>
<gene>
    <name evidence="3" type="ORF">JOF48_003765</name>
</gene>
<keyword evidence="2" id="KW-0812">Transmembrane</keyword>
<comment type="caution">
    <text evidence="3">The sequence shown here is derived from an EMBL/GenBank/DDBJ whole genome shotgun (WGS) entry which is preliminary data.</text>
</comment>
<feature type="transmembrane region" description="Helical" evidence="2">
    <location>
        <begin position="73"/>
        <end position="95"/>
    </location>
</feature>
<proteinExistence type="predicted"/>
<reference evidence="3 4" key="1">
    <citation type="submission" date="2021-03" db="EMBL/GenBank/DDBJ databases">
        <title>Sequencing the genomes of 1000 actinobacteria strains.</title>
        <authorList>
            <person name="Klenk H.-P."/>
        </authorList>
    </citation>
    <scope>NUCLEOTIDE SEQUENCE [LARGE SCALE GENOMIC DNA]</scope>
    <source>
        <strain evidence="3 4">DSM 16005</strain>
    </source>
</reference>
<name>A0ABS4Z1V8_9MICC</name>
<evidence type="ECO:0000313" key="3">
    <source>
        <dbReference type="EMBL" id="MBP2414966.1"/>
    </source>
</evidence>
<protein>
    <recommendedName>
        <fullName evidence="5">DUF2567 domain-containing protein</fullName>
    </recommendedName>
</protein>
<accession>A0ABS4Z1V8</accession>
<dbReference type="EMBL" id="JAGIOI010000001">
    <property type="protein sequence ID" value="MBP2414966.1"/>
    <property type="molecule type" value="Genomic_DNA"/>
</dbReference>
<keyword evidence="4" id="KW-1185">Reference proteome</keyword>
<keyword evidence="2" id="KW-0472">Membrane</keyword>
<dbReference type="Proteomes" id="UP000711614">
    <property type="component" value="Unassembled WGS sequence"/>
</dbReference>
<feature type="compositionally biased region" description="Pro residues" evidence="1">
    <location>
        <begin position="10"/>
        <end position="26"/>
    </location>
</feature>
<dbReference type="RefSeq" id="WP_209683659.1">
    <property type="nucleotide sequence ID" value="NZ_JAGIOI010000001.1"/>
</dbReference>
<keyword evidence="2" id="KW-1133">Transmembrane helix</keyword>
<evidence type="ECO:0000256" key="2">
    <source>
        <dbReference type="SAM" id="Phobius"/>
    </source>
</evidence>